<name>K2R8D3_MACPH</name>
<evidence type="ECO:0000313" key="1">
    <source>
        <dbReference type="EMBL" id="EKG18656.1"/>
    </source>
</evidence>
<dbReference type="Proteomes" id="UP000007129">
    <property type="component" value="Unassembled WGS sequence"/>
</dbReference>
<evidence type="ECO:0000313" key="2">
    <source>
        <dbReference type="Proteomes" id="UP000007129"/>
    </source>
</evidence>
<dbReference type="HOGENOM" id="CLU_1750029_0_0_1"/>
<comment type="caution">
    <text evidence="1">The sequence shown here is derived from an EMBL/GenBank/DDBJ whole genome shotgun (WGS) entry which is preliminary data.</text>
</comment>
<dbReference type="AlphaFoldDB" id="K2R8D3"/>
<dbReference type="VEuPathDB" id="FungiDB:MPH_04071"/>
<gene>
    <name evidence="1" type="ORF">MPH_04071</name>
</gene>
<organism evidence="1 2">
    <name type="scientific">Macrophomina phaseolina (strain MS6)</name>
    <name type="common">Charcoal rot fungus</name>
    <dbReference type="NCBI Taxonomy" id="1126212"/>
    <lineage>
        <taxon>Eukaryota</taxon>
        <taxon>Fungi</taxon>
        <taxon>Dikarya</taxon>
        <taxon>Ascomycota</taxon>
        <taxon>Pezizomycotina</taxon>
        <taxon>Dothideomycetes</taxon>
        <taxon>Dothideomycetes incertae sedis</taxon>
        <taxon>Botryosphaeriales</taxon>
        <taxon>Botryosphaeriaceae</taxon>
        <taxon>Macrophomina</taxon>
    </lineage>
</organism>
<accession>K2R8D3</accession>
<protein>
    <submittedName>
        <fullName evidence="1">Uncharacterized protein</fullName>
    </submittedName>
</protein>
<proteinExistence type="predicted"/>
<dbReference type="InParanoid" id="K2R8D3"/>
<reference evidence="1 2" key="1">
    <citation type="journal article" date="2012" name="BMC Genomics">
        <title>Tools to kill: Genome of one of the most destructive plant pathogenic fungi Macrophomina phaseolina.</title>
        <authorList>
            <person name="Islam M.S."/>
            <person name="Haque M.S."/>
            <person name="Islam M.M."/>
            <person name="Emdad E.M."/>
            <person name="Halim A."/>
            <person name="Hossen Q.M.M."/>
            <person name="Hossain M.Z."/>
            <person name="Ahmed B."/>
            <person name="Rahim S."/>
            <person name="Rahman M.S."/>
            <person name="Alam M.M."/>
            <person name="Hou S."/>
            <person name="Wan X."/>
            <person name="Saito J.A."/>
            <person name="Alam M."/>
        </authorList>
    </citation>
    <scope>NUCLEOTIDE SEQUENCE [LARGE SCALE GENOMIC DNA]</scope>
    <source>
        <strain evidence="1 2">MS6</strain>
    </source>
</reference>
<dbReference type="EMBL" id="AHHD01000182">
    <property type="protein sequence ID" value="EKG18656.1"/>
    <property type="molecule type" value="Genomic_DNA"/>
</dbReference>
<sequence length="149" mass="16616">MASLQAFCFDFRSSGWPCYERATDLRPNARALDEAFLVANNSTAQRTTRSNFLLPSNPPQRPNKAFQLTLFLSRLQWLPRSPHALHSARLCIDPYRAGAQPVPSHFFLPAPLSLSLSLSLPSFLRTGPHSLQQENHPGTGPLLAIARIR</sequence>